<proteinExistence type="predicted"/>
<dbReference type="RefSeq" id="WP_208019255.1">
    <property type="nucleotide sequence ID" value="NZ_JAGDQJ010000037.1"/>
</dbReference>
<organism evidence="1 2">
    <name type="scientific">Bacillus arachidis</name>
    <dbReference type="NCBI Taxonomy" id="2819290"/>
    <lineage>
        <taxon>Bacteria</taxon>
        <taxon>Bacillati</taxon>
        <taxon>Bacillota</taxon>
        <taxon>Bacilli</taxon>
        <taxon>Bacillales</taxon>
        <taxon>Bacillaceae</taxon>
        <taxon>Bacillus</taxon>
    </lineage>
</organism>
<protein>
    <submittedName>
        <fullName evidence="1">Uncharacterized protein</fullName>
    </submittedName>
</protein>
<dbReference type="Proteomes" id="UP000677611">
    <property type="component" value="Unassembled WGS sequence"/>
</dbReference>
<gene>
    <name evidence="1" type="ORF">J4P90_23810</name>
</gene>
<comment type="caution">
    <text evidence="1">The sequence shown here is derived from an EMBL/GenBank/DDBJ whole genome shotgun (WGS) entry which is preliminary data.</text>
</comment>
<name>A0ABS3P4Q9_9BACI</name>
<accession>A0ABS3P4Q9</accession>
<evidence type="ECO:0000313" key="2">
    <source>
        <dbReference type="Proteomes" id="UP000677611"/>
    </source>
</evidence>
<reference evidence="1 2" key="1">
    <citation type="submission" date="2021-03" db="EMBL/GenBank/DDBJ databases">
        <title>Identification of novel Bacillus strains.</title>
        <authorList>
            <person name="Xiao Z."/>
            <person name="Li Y."/>
            <person name="Shen J."/>
        </authorList>
    </citation>
    <scope>NUCLEOTIDE SEQUENCE [LARGE SCALE GENOMIC DNA]</scope>
    <source>
        <strain evidence="1 2">SY8</strain>
    </source>
</reference>
<sequence>MSVTQSEEYEVWKMFWYCGVSVNKMLRAVKKRFITIAEFEEITKLYFYEELEKDGAVIIDWLEQ</sequence>
<dbReference type="EMBL" id="JAGDQJ010000037">
    <property type="protein sequence ID" value="MBO1628183.1"/>
    <property type="molecule type" value="Genomic_DNA"/>
</dbReference>
<evidence type="ECO:0000313" key="1">
    <source>
        <dbReference type="EMBL" id="MBO1628183.1"/>
    </source>
</evidence>
<keyword evidence="2" id="KW-1185">Reference proteome</keyword>